<accession>A0A409VPL0</accession>
<dbReference type="Proteomes" id="UP000284706">
    <property type="component" value="Unassembled WGS sequence"/>
</dbReference>
<dbReference type="OrthoDB" id="2322999at2759"/>
<proteinExistence type="predicted"/>
<dbReference type="EMBL" id="NHYE01005601">
    <property type="protein sequence ID" value="PPQ68159.1"/>
    <property type="molecule type" value="Genomic_DNA"/>
</dbReference>
<evidence type="ECO:0000313" key="1">
    <source>
        <dbReference type="EMBL" id="PPQ68159.1"/>
    </source>
</evidence>
<organism evidence="1 2">
    <name type="scientific">Gymnopilus dilepis</name>
    <dbReference type="NCBI Taxonomy" id="231916"/>
    <lineage>
        <taxon>Eukaryota</taxon>
        <taxon>Fungi</taxon>
        <taxon>Dikarya</taxon>
        <taxon>Basidiomycota</taxon>
        <taxon>Agaricomycotina</taxon>
        <taxon>Agaricomycetes</taxon>
        <taxon>Agaricomycetidae</taxon>
        <taxon>Agaricales</taxon>
        <taxon>Agaricineae</taxon>
        <taxon>Hymenogastraceae</taxon>
        <taxon>Gymnopilus</taxon>
    </lineage>
</organism>
<protein>
    <submittedName>
        <fullName evidence="1">Uncharacterized protein</fullName>
    </submittedName>
</protein>
<dbReference type="STRING" id="231916.A0A409VPL0"/>
<reference evidence="1 2" key="1">
    <citation type="journal article" date="2018" name="Evol. Lett.">
        <title>Horizontal gene cluster transfer increased hallucinogenic mushroom diversity.</title>
        <authorList>
            <person name="Reynolds H.T."/>
            <person name="Vijayakumar V."/>
            <person name="Gluck-Thaler E."/>
            <person name="Korotkin H.B."/>
            <person name="Matheny P.B."/>
            <person name="Slot J.C."/>
        </authorList>
    </citation>
    <scope>NUCLEOTIDE SEQUENCE [LARGE SCALE GENOMIC DNA]</scope>
    <source>
        <strain evidence="1 2">SRW20</strain>
    </source>
</reference>
<name>A0A409VPL0_9AGAR</name>
<gene>
    <name evidence="1" type="ORF">CVT26_005764</name>
</gene>
<keyword evidence="2" id="KW-1185">Reference proteome</keyword>
<dbReference type="InParanoid" id="A0A409VPL0"/>
<sequence length="185" mass="20916">MANHVQLYNNLPSLQEAQARFHNRQEIFEKLSPLLTRFSNKYGVCLVHRHCILDEGEKMVATGNITQPQRDIEVHPLRWLATGDPFEFTTDVTEPPPRELLESFQQIVGNQNILGLFYVHERDRTGGVLAERTEGRKNIVQIIPQPNSNSIVTGWINGQDGLVALLTCPGDIHSGDIHWSKEPST</sequence>
<comment type="caution">
    <text evidence="1">The sequence shown here is derived from an EMBL/GenBank/DDBJ whole genome shotgun (WGS) entry which is preliminary data.</text>
</comment>
<dbReference type="AlphaFoldDB" id="A0A409VPL0"/>
<evidence type="ECO:0000313" key="2">
    <source>
        <dbReference type="Proteomes" id="UP000284706"/>
    </source>
</evidence>